<keyword evidence="1" id="KW-0472">Membrane</keyword>
<accession>A0A7C3Z9V1</accession>
<name>A0A7C3Z9V1_9BACT</name>
<dbReference type="InterPro" id="IPR042245">
    <property type="entry name" value="Tgt2/MlaC_sf"/>
</dbReference>
<dbReference type="Pfam" id="PF05494">
    <property type="entry name" value="MlaC"/>
    <property type="match status" value="1"/>
</dbReference>
<keyword evidence="1" id="KW-0812">Transmembrane</keyword>
<protein>
    <submittedName>
        <fullName evidence="2">ABC transporter substrate-binding protein</fullName>
    </submittedName>
</protein>
<dbReference type="PIRSF" id="PIRSF004649">
    <property type="entry name" value="MlaC"/>
    <property type="match status" value="1"/>
</dbReference>
<dbReference type="EMBL" id="DTMF01000292">
    <property type="protein sequence ID" value="HGF35090.1"/>
    <property type="molecule type" value="Genomic_DNA"/>
</dbReference>
<gene>
    <name evidence="2" type="ORF">ENW96_12055</name>
</gene>
<keyword evidence="1" id="KW-1133">Transmembrane helix</keyword>
<sequence>MGGSYTNQTKPDEEHSMRGVSLKILTLALTFILTAMAGLALAGSPTEAVKGTVDEVIRLLSNPALKDPSQKSRILRQVRQVVDRRFDYEEMAKRTLPNWNRLNASQRREFVTLFSELLATSYADKLAKYSGEKVAYQGDRMDGDVAEVDTVLLRRNDRIPINYRLINKSDWAVYDVVIEGVSLVNNYRSQFTRVIGESSYEDLVRRLQNKVEEQRRAGSL</sequence>
<comment type="caution">
    <text evidence="2">The sequence shown here is derived from an EMBL/GenBank/DDBJ whole genome shotgun (WGS) entry which is preliminary data.</text>
</comment>
<dbReference type="AlphaFoldDB" id="A0A7C3Z9V1"/>
<organism evidence="2">
    <name type="scientific">Desulfobacca acetoxidans</name>
    <dbReference type="NCBI Taxonomy" id="60893"/>
    <lineage>
        <taxon>Bacteria</taxon>
        <taxon>Pseudomonadati</taxon>
        <taxon>Thermodesulfobacteriota</taxon>
        <taxon>Desulfobaccia</taxon>
        <taxon>Desulfobaccales</taxon>
        <taxon>Desulfobaccaceae</taxon>
        <taxon>Desulfobacca</taxon>
    </lineage>
</organism>
<reference evidence="2" key="1">
    <citation type="journal article" date="2020" name="mSystems">
        <title>Genome- and Community-Level Interaction Insights into Carbon Utilization and Element Cycling Functions of Hydrothermarchaeota in Hydrothermal Sediment.</title>
        <authorList>
            <person name="Zhou Z."/>
            <person name="Liu Y."/>
            <person name="Xu W."/>
            <person name="Pan J."/>
            <person name="Luo Z.H."/>
            <person name="Li M."/>
        </authorList>
    </citation>
    <scope>NUCLEOTIDE SEQUENCE [LARGE SCALE GENOMIC DNA]</scope>
    <source>
        <strain evidence="2">SpSt-897</strain>
    </source>
</reference>
<feature type="transmembrane region" description="Helical" evidence="1">
    <location>
        <begin position="20"/>
        <end position="42"/>
    </location>
</feature>
<evidence type="ECO:0000256" key="1">
    <source>
        <dbReference type="SAM" id="Phobius"/>
    </source>
</evidence>
<dbReference type="Gene3D" id="3.10.450.710">
    <property type="entry name" value="Tgt2/MlaC"/>
    <property type="match status" value="1"/>
</dbReference>
<dbReference type="PANTHER" id="PTHR36573:SF1">
    <property type="entry name" value="INTERMEMBRANE PHOSPHOLIPID TRANSPORT SYSTEM BINDING PROTEIN MLAC"/>
    <property type="match status" value="1"/>
</dbReference>
<dbReference type="InterPro" id="IPR008869">
    <property type="entry name" value="MlaC/ttg2D"/>
</dbReference>
<proteinExistence type="predicted"/>
<evidence type="ECO:0000313" key="2">
    <source>
        <dbReference type="EMBL" id="HGF35090.1"/>
    </source>
</evidence>
<dbReference type="PANTHER" id="PTHR36573">
    <property type="entry name" value="INTERMEMBRANE PHOSPHOLIPID TRANSPORT SYSTEM BINDING PROTEIN MLAC"/>
    <property type="match status" value="1"/>
</dbReference>